<dbReference type="Proteomes" id="UP000325081">
    <property type="component" value="Unassembled WGS sequence"/>
</dbReference>
<evidence type="ECO:0000313" key="2">
    <source>
        <dbReference type="Proteomes" id="UP000325081"/>
    </source>
</evidence>
<sequence length="109" mass="12761">MRIREKSQSRVDKKSVSEIASASWKKFVTEIARSRTRKIARKKSREENREGKKAKLENIREGNSQVEKEIWGRTGVNLETILKELDIKSQRLIVKTRRKKSGVEHLSWA</sequence>
<protein>
    <submittedName>
        <fullName evidence="1">50S ribosomal protein L28</fullName>
    </submittedName>
</protein>
<dbReference type="AlphaFoldDB" id="A0A5A7QP15"/>
<keyword evidence="2" id="KW-1185">Reference proteome</keyword>
<dbReference type="EMBL" id="BKCP01007194">
    <property type="protein sequence ID" value="GER45661.1"/>
    <property type="molecule type" value="Genomic_DNA"/>
</dbReference>
<keyword evidence="1" id="KW-0689">Ribosomal protein</keyword>
<dbReference type="GO" id="GO:0005840">
    <property type="term" value="C:ribosome"/>
    <property type="evidence" value="ECO:0007669"/>
    <property type="project" value="UniProtKB-KW"/>
</dbReference>
<organism evidence="1 2">
    <name type="scientific">Striga asiatica</name>
    <name type="common">Asiatic witchweed</name>
    <name type="synonym">Buchnera asiatica</name>
    <dbReference type="NCBI Taxonomy" id="4170"/>
    <lineage>
        <taxon>Eukaryota</taxon>
        <taxon>Viridiplantae</taxon>
        <taxon>Streptophyta</taxon>
        <taxon>Embryophyta</taxon>
        <taxon>Tracheophyta</taxon>
        <taxon>Spermatophyta</taxon>
        <taxon>Magnoliopsida</taxon>
        <taxon>eudicotyledons</taxon>
        <taxon>Gunneridae</taxon>
        <taxon>Pentapetalae</taxon>
        <taxon>asterids</taxon>
        <taxon>lamiids</taxon>
        <taxon>Lamiales</taxon>
        <taxon>Orobanchaceae</taxon>
        <taxon>Buchnereae</taxon>
        <taxon>Striga</taxon>
    </lineage>
</organism>
<evidence type="ECO:0000313" key="1">
    <source>
        <dbReference type="EMBL" id="GER45661.1"/>
    </source>
</evidence>
<proteinExistence type="predicted"/>
<gene>
    <name evidence="1" type="ORF">STAS_22637</name>
</gene>
<reference evidence="2" key="1">
    <citation type="journal article" date="2019" name="Curr. Biol.">
        <title>Genome Sequence of Striga asiatica Provides Insight into the Evolution of Plant Parasitism.</title>
        <authorList>
            <person name="Yoshida S."/>
            <person name="Kim S."/>
            <person name="Wafula E.K."/>
            <person name="Tanskanen J."/>
            <person name="Kim Y.M."/>
            <person name="Honaas L."/>
            <person name="Yang Z."/>
            <person name="Spallek T."/>
            <person name="Conn C.E."/>
            <person name="Ichihashi Y."/>
            <person name="Cheong K."/>
            <person name="Cui S."/>
            <person name="Der J.P."/>
            <person name="Gundlach H."/>
            <person name="Jiao Y."/>
            <person name="Hori C."/>
            <person name="Ishida J.K."/>
            <person name="Kasahara H."/>
            <person name="Kiba T."/>
            <person name="Kim M.S."/>
            <person name="Koo N."/>
            <person name="Laohavisit A."/>
            <person name="Lee Y.H."/>
            <person name="Lumba S."/>
            <person name="McCourt P."/>
            <person name="Mortimer J.C."/>
            <person name="Mutuku J.M."/>
            <person name="Nomura T."/>
            <person name="Sasaki-Sekimoto Y."/>
            <person name="Seto Y."/>
            <person name="Wang Y."/>
            <person name="Wakatake T."/>
            <person name="Sakakibara H."/>
            <person name="Demura T."/>
            <person name="Yamaguchi S."/>
            <person name="Yoneyama K."/>
            <person name="Manabe R.I."/>
            <person name="Nelson D.C."/>
            <person name="Schulman A.H."/>
            <person name="Timko M.P."/>
            <person name="dePamphilis C.W."/>
            <person name="Choi D."/>
            <person name="Shirasu K."/>
        </authorList>
    </citation>
    <scope>NUCLEOTIDE SEQUENCE [LARGE SCALE GENOMIC DNA]</scope>
    <source>
        <strain evidence="2">cv. UVA1</strain>
    </source>
</reference>
<accession>A0A5A7QP15</accession>
<keyword evidence="1" id="KW-0687">Ribonucleoprotein</keyword>
<name>A0A5A7QP15_STRAF</name>
<comment type="caution">
    <text evidence="1">The sequence shown here is derived from an EMBL/GenBank/DDBJ whole genome shotgun (WGS) entry which is preliminary data.</text>
</comment>